<name>A0A8J9UIH2_9NEOP</name>
<evidence type="ECO:0000313" key="2">
    <source>
        <dbReference type="EMBL" id="CAH0720607.1"/>
    </source>
</evidence>
<dbReference type="Proteomes" id="UP000838878">
    <property type="component" value="Chromosome 2"/>
</dbReference>
<feature type="non-terminal residue" evidence="2">
    <location>
        <position position="114"/>
    </location>
</feature>
<protein>
    <submittedName>
        <fullName evidence="2">Uncharacterized protein</fullName>
    </submittedName>
</protein>
<feature type="region of interest" description="Disordered" evidence="1">
    <location>
        <begin position="40"/>
        <end position="65"/>
    </location>
</feature>
<feature type="compositionally biased region" description="Basic and acidic residues" evidence="1">
    <location>
        <begin position="96"/>
        <end position="114"/>
    </location>
</feature>
<dbReference type="EMBL" id="OV170222">
    <property type="protein sequence ID" value="CAH0720607.1"/>
    <property type="molecule type" value="Genomic_DNA"/>
</dbReference>
<keyword evidence="3" id="KW-1185">Reference proteome</keyword>
<evidence type="ECO:0000256" key="1">
    <source>
        <dbReference type="SAM" id="MobiDB-lite"/>
    </source>
</evidence>
<sequence length="114" mass="12653">MYAEMFTPSSSAGVKGEKCIRGVHCAGRVAPERGVRRIATARAVQRPGSGAGEGGRGLPSGRRSGTAVRVELRRYFVPIEKYNQKFPYIKKSGRRAHSDRLEPVERDGRVRRLE</sequence>
<evidence type="ECO:0000313" key="3">
    <source>
        <dbReference type="Proteomes" id="UP000838878"/>
    </source>
</evidence>
<organism evidence="2 3">
    <name type="scientific">Brenthis ino</name>
    <name type="common">lesser marbled fritillary</name>
    <dbReference type="NCBI Taxonomy" id="405034"/>
    <lineage>
        <taxon>Eukaryota</taxon>
        <taxon>Metazoa</taxon>
        <taxon>Ecdysozoa</taxon>
        <taxon>Arthropoda</taxon>
        <taxon>Hexapoda</taxon>
        <taxon>Insecta</taxon>
        <taxon>Pterygota</taxon>
        <taxon>Neoptera</taxon>
        <taxon>Endopterygota</taxon>
        <taxon>Lepidoptera</taxon>
        <taxon>Glossata</taxon>
        <taxon>Ditrysia</taxon>
        <taxon>Papilionoidea</taxon>
        <taxon>Nymphalidae</taxon>
        <taxon>Heliconiinae</taxon>
        <taxon>Argynnini</taxon>
        <taxon>Brenthis</taxon>
    </lineage>
</organism>
<accession>A0A8J9UIH2</accession>
<reference evidence="2" key="1">
    <citation type="submission" date="2021-12" db="EMBL/GenBank/DDBJ databases">
        <authorList>
            <person name="Martin H S."/>
        </authorList>
    </citation>
    <scope>NUCLEOTIDE SEQUENCE</scope>
</reference>
<dbReference type="AlphaFoldDB" id="A0A8J9UIH2"/>
<feature type="region of interest" description="Disordered" evidence="1">
    <location>
        <begin position="90"/>
        <end position="114"/>
    </location>
</feature>
<proteinExistence type="predicted"/>
<feature type="compositionally biased region" description="Gly residues" evidence="1">
    <location>
        <begin position="49"/>
        <end position="58"/>
    </location>
</feature>
<gene>
    <name evidence="2" type="ORF">BINO364_LOCUS6818</name>
</gene>